<sequence>MKFCCAERWLAFGWLSMLWGCLLLTQSTTAATTADTGRVFVINAPLKDLAGFRKLVRQLEVLKPYGKIQVNVSTLADKSFHEIPEKGSAWHEYASANPTPFKFFPDARLAPFIPAEFVKKNRQLLLEKAKILREAGMEASFLGYEPNFMPAAFFEAYPEFLGARVDHPRRSTQMEFAPCVHQKDTRELLAGMMTEMLRQAPEITSFSFKTNDAGAGICWSDWLYTGANGPAQCKHMSTGERVRQLLEAYQEGAARAGRKLSIYLDESNSNFSEAERASIEAELPPGCYFKSNNRRALVNVGGTLGSLYPVTGILNPVAFLDQLQSLPRNENKTIFISLRAAYDRGVERADMSEMIINLVARRFRDTASWQGADGEMTELKKLCREWGGPQSAETLTNACVALQEAFTYKSTTFPAVHSLYWGVTVRLMTRPLVVAPQLLAPAEEAYFLPYVFNISTEEARMDYTDIHGGRFTVPPNVVANYVLRIQRAATLFDQLDTQAPQRDFFSRMATSLRVHAGIIRSCGNFAAAQAIRDRNAEALAGPARLPDKASSWTGHPDFITFNNIMRDELDNTNAMIRLLENGGAQQVIVADKPLYEDRFLLGPDLAAQLKQKRKIMMRHWQDIEKYLASPLK</sequence>
<name>A0ABZ2YK01_9BACT</name>
<keyword evidence="3" id="KW-1185">Reference proteome</keyword>
<evidence type="ECO:0008006" key="4">
    <source>
        <dbReference type="Google" id="ProtNLM"/>
    </source>
</evidence>
<accession>A0ABZ2YK01</accession>
<organism evidence="2 3">
    <name type="scientific">Chitinophaga pollutisoli</name>
    <dbReference type="NCBI Taxonomy" id="3133966"/>
    <lineage>
        <taxon>Bacteria</taxon>
        <taxon>Pseudomonadati</taxon>
        <taxon>Bacteroidota</taxon>
        <taxon>Chitinophagia</taxon>
        <taxon>Chitinophagales</taxon>
        <taxon>Chitinophagaceae</taxon>
        <taxon>Chitinophaga</taxon>
    </lineage>
</organism>
<dbReference type="RefSeq" id="WP_341834999.1">
    <property type="nucleotide sequence ID" value="NZ_CP149822.1"/>
</dbReference>
<reference evidence="3" key="1">
    <citation type="submission" date="2024-03" db="EMBL/GenBank/DDBJ databases">
        <title>Chitinophaga horti sp. nov., isolated from garden soil.</title>
        <authorList>
            <person name="Lee D.S."/>
            <person name="Han D.M."/>
            <person name="Baek J.H."/>
            <person name="Choi D.G."/>
            <person name="Jeon J.H."/>
            <person name="Jeon C.O."/>
        </authorList>
    </citation>
    <scope>NUCLEOTIDE SEQUENCE [LARGE SCALE GENOMIC DNA]</scope>
    <source>
        <strain evidence="3">GPA1</strain>
    </source>
</reference>
<feature type="signal peptide" evidence="1">
    <location>
        <begin position="1"/>
        <end position="30"/>
    </location>
</feature>
<dbReference type="Proteomes" id="UP001485459">
    <property type="component" value="Chromosome"/>
</dbReference>
<dbReference type="EMBL" id="CP149822">
    <property type="protein sequence ID" value="WZN40063.1"/>
    <property type="molecule type" value="Genomic_DNA"/>
</dbReference>
<gene>
    <name evidence="2" type="ORF">WJU16_19005</name>
</gene>
<protein>
    <recommendedName>
        <fullName evidence="4">Glycosyl hydrolase family 115</fullName>
    </recommendedName>
</protein>
<keyword evidence="1" id="KW-0732">Signal</keyword>
<feature type="chain" id="PRO_5046371064" description="Glycosyl hydrolase family 115" evidence="1">
    <location>
        <begin position="31"/>
        <end position="632"/>
    </location>
</feature>
<evidence type="ECO:0000313" key="3">
    <source>
        <dbReference type="Proteomes" id="UP001485459"/>
    </source>
</evidence>
<evidence type="ECO:0000256" key="1">
    <source>
        <dbReference type="SAM" id="SignalP"/>
    </source>
</evidence>
<evidence type="ECO:0000313" key="2">
    <source>
        <dbReference type="EMBL" id="WZN40063.1"/>
    </source>
</evidence>
<proteinExistence type="predicted"/>